<keyword evidence="2" id="KW-1185">Reference proteome</keyword>
<dbReference type="Proteomes" id="UP000179588">
    <property type="component" value="Unassembled WGS sequence"/>
</dbReference>
<organism evidence="1 2">
    <name type="scientific">Providencia stuartii</name>
    <dbReference type="NCBI Taxonomy" id="588"/>
    <lineage>
        <taxon>Bacteria</taxon>
        <taxon>Pseudomonadati</taxon>
        <taxon>Pseudomonadota</taxon>
        <taxon>Gammaproteobacteria</taxon>
        <taxon>Enterobacterales</taxon>
        <taxon>Morganellaceae</taxon>
        <taxon>Providencia</taxon>
    </lineage>
</organism>
<name>A0A1S1HN79_PROST</name>
<dbReference type="EMBL" id="LVIE01000205">
    <property type="protein sequence ID" value="OHT22866.1"/>
    <property type="molecule type" value="Genomic_DNA"/>
</dbReference>
<evidence type="ECO:0000313" key="2">
    <source>
        <dbReference type="Proteomes" id="UP000179588"/>
    </source>
</evidence>
<reference evidence="1 2" key="1">
    <citation type="submission" date="2016-03" db="EMBL/GenBank/DDBJ databases">
        <title>Genome sequence of Providencia stuartii strain, isolated from the salivary glands of larval Lucilia sericata.</title>
        <authorList>
            <person name="Yuan Y."/>
            <person name="Zhang Y."/>
            <person name="Fu S."/>
            <person name="Crippen T.L."/>
            <person name="Visi D."/>
            <person name="Benbow M.E."/>
            <person name="Allen M."/>
            <person name="Tomberlin J.K."/>
            <person name="Sze S.-H."/>
            <person name="Tarone A.M."/>
        </authorList>
    </citation>
    <scope>NUCLEOTIDE SEQUENCE [LARGE SCALE GENOMIC DNA]</scope>
    <source>
        <strain evidence="1 2">Crippen</strain>
    </source>
</reference>
<gene>
    <name evidence="1" type="ORF">A3Q29_21640</name>
</gene>
<proteinExistence type="predicted"/>
<comment type="caution">
    <text evidence="1">The sequence shown here is derived from an EMBL/GenBank/DDBJ whole genome shotgun (WGS) entry which is preliminary data.</text>
</comment>
<evidence type="ECO:0000313" key="1">
    <source>
        <dbReference type="EMBL" id="OHT22866.1"/>
    </source>
</evidence>
<sequence length="294" mass="34061">MNVFAILTDPDNAIELTEKNYNRFTKRDFPYVQHNANNEPSAYAICPECQNPIRLINRNVDSTESKTFYARHHCFSVPHLANYDQDAYEDCQLANPHRFDGKVRRKPGQKTDHIKQVFLNNIDLIITTLEQEMGIKLSDSTIENMIADFCKTKGYEYRAVGIHNLPLAFAYMTEAQNLLGCVIKGNIAEAINQQSHYFEAIKGRYGIDSYLLHRKPKTSRSSLKFFFSEHSIPKGNNQNNESVQMHIIEIGSNQLPENAPIIFSRQIKIDATKFQNTIKRREKLRSIIRRYLDR</sequence>
<accession>A0A1S1HN79</accession>
<protein>
    <submittedName>
        <fullName evidence="1">Uncharacterized protein</fullName>
    </submittedName>
</protein>
<dbReference type="AlphaFoldDB" id="A0A1S1HN79"/>